<evidence type="ECO:0000256" key="1">
    <source>
        <dbReference type="SAM" id="MobiDB-lite"/>
    </source>
</evidence>
<dbReference type="AlphaFoldDB" id="A0A0K8S7I7"/>
<organism evidence="2">
    <name type="scientific">Lygus hesperus</name>
    <name type="common">Western plant bug</name>
    <dbReference type="NCBI Taxonomy" id="30085"/>
    <lineage>
        <taxon>Eukaryota</taxon>
        <taxon>Metazoa</taxon>
        <taxon>Ecdysozoa</taxon>
        <taxon>Arthropoda</taxon>
        <taxon>Hexapoda</taxon>
        <taxon>Insecta</taxon>
        <taxon>Pterygota</taxon>
        <taxon>Neoptera</taxon>
        <taxon>Paraneoptera</taxon>
        <taxon>Hemiptera</taxon>
        <taxon>Heteroptera</taxon>
        <taxon>Panheteroptera</taxon>
        <taxon>Cimicomorpha</taxon>
        <taxon>Miridae</taxon>
        <taxon>Mirini</taxon>
        <taxon>Lygus</taxon>
    </lineage>
</organism>
<accession>A0A0K8S7I7</accession>
<feature type="compositionally biased region" description="Polar residues" evidence="1">
    <location>
        <begin position="120"/>
        <end position="132"/>
    </location>
</feature>
<feature type="region of interest" description="Disordered" evidence="1">
    <location>
        <begin position="94"/>
        <end position="132"/>
    </location>
</feature>
<feature type="non-terminal residue" evidence="2">
    <location>
        <position position="132"/>
    </location>
</feature>
<reference evidence="2" key="1">
    <citation type="submission" date="2014-09" db="EMBL/GenBank/DDBJ databases">
        <authorList>
            <person name="Magalhaes I.L.F."/>
            <person name="Oliveira U."/>
            <person name="Santos F.R."/>
            <person name="Vidigal T.H.D.A."/>
            <person name="Brescovit A.D."/>
            <person name="Santos A.J."/>
        </authorList>
    </citation>
    <scope>NUCLEOTIDE SEQUENCE</scope>
</reference>
<feature type="non-terminal residue" evidence="2">
    <location>
        <position position="1"/>
    </location>
</feature>
<dbReference type="EMBL" id="GBRD01016713">
    <property type="protein sequence ID" value="JAG49114.1"/>
    <property type="molecule type" value="Transcribed_RNA"/>
</dbReference>
<name>A0A0K8S7I7_LYGHE</name>
<sequence length="132" mass="14054">ASGGTPSSLKRPSRKRHTAGMPRGSDRLCDEIVDELERLVDRLTLVLGMPTQEEGTIPSLGTDALRCASAREGGLPGDETGGVDTGIRRIARGTIKEPILRNRNRAGGRVAPDERGDHSSGINQLTQATNKT</sequence>
<evidence type="ECO:0000313" key="2">
    <source>
        <dbReference type="EMBL" id="JAG49114.1"/>
    </source>
</evidence>
<proteinExistence type="predicted"/>
<protein>
    <submittedName>
        <fullName evidence="2">Uncharacterized protein</fullName>
    </submittedName>
</protein>
<feature type="region of interest" description="Disordered" evidence="1">
    <location>
        <begin position="1"/>
        <end position="25"/>
    </location>
</feature>
<feature type="compositionally biased region" description="Polar residues" evidence="1">
    <location>
        <begin position="1"/>
        <end position="10"/>
    </location>
</feature>